<protein>
    <submittedName>
        <fullName evidence="9">D-beta-D-heptose 1-phosphate adenosyltransferase</fullName>
    </submittedName>
</protein>
<dbReference type="SUPFAM" id="SSF52374">
    <property type="entry name" value="Nucleotidylyl transferase"/>
    <property type="match status" value="1"/>
</dbReference>
<dbReference type="SUPFAM" id="SSF53613">
    <property type="entry name" value="Ribokinase-like"/>
    <property type="match status" value="1"/>
</dbReference>
<dbReference type="Gene3D" id="3.40.50.620">
    <property type="entry name" value="HUPs"/>
    <property type="match status" value="1"/>
</dbReference>
<comment type="caution">
    <text evidence="9">The sequence shown here is derived from an EMBL/GenBank/DDBJ whole genome shotgun (WGS) entry which is preliminary data.</text>
</comment>
<dbReference type="RefSeq" id="WP_076205904.1">
    <property type="nucleotide sequence ID" value="NZ_MBER01000082.1"/>
</dbReference>
<proteinExistence type="predicted"/>
<dbReference type="InterPro" id="IPR014729">
    <property type="entry name" value="Rossmann-like_a/b/a_fold"/>
</dbReference>
<feature type="domain" description="Cytidyltransferase-like" evidence="8">
    <location>
        <begin position="325"/>
        <end position="419"/>
    </location>
</feature>
<dbReference type="PROSITE" id="PS00584">
    <property type="entry name" value="PFKB_KINASES_2"/>
    <property type="match status" value="1"/>
</dbReference>
<reference evidence="9 10" key="1">
    <citation type="submission" date="2016-07" db="EMBL/GenBank/DDBJ databases">
        <authorList>
            <person name="Sutton G."/>
            <person name="Brinkac L."/>
            <person name="Sanka R."/>
            <person name="Adams M."/>
            <person name="Lau E."/>
            <person name="Kumar A."/>
            <person name="Macaden R."/>
        </authorList>
    </citation>
    <scope>NUCLEOTIDE SEQUENCE [LARGE SCALE GENOMIC DNA]</scope>
    <source>
        <strain evidence="9 10">GA-0871</strain>
    </source>
</reference>
<dbReference type="NCBIfam" id="TIGR00125">
    <property type="entry name" value="cyt_tran_rel"/>
    <property type="match status" value="1"/>
</dbReference>
<evidence type="ECO:0000256" key="1">
    <source>
        <dbReference type="ARBA" id="ARBA00004713"/>
    </source>
</evidence>
<evidence type="ECO:0000256" key="6">
    <source>
        <dbReference type="ARBA" id="ARBA00023277"/>
    </source>
</evidence>
<dbReference type="EMBL" id="MBER01000082">
    <property type="protein sequence ID" value="OMC43216.1"/>
    <property type="molecule type" value="Genomic_DNA"/>
</dbReference>
<evidence type="ECO:0000313" key="10">
    <source>
        <dbReference type="Proteomes" id="UP000187001"/>
    </source>
</evidence>
<evidence type="ECO:0000256" key="4">
    <source>
        <dbReference type="ARBA" id="ARBA00022777"/>
    </source>
</evidence>
<dbReference type="PANTHER" id="PTHR43793">
    <property type="entry name" value="FAD SYNTHASE"/>
    <property type="match status" value="1"/>
</dbReference>
<dbReference type="InterPro" id="IPR011611">
    <property type="entry name" value="PfkB_dom"/>
</dbReference>
<dbReference type="GO" id="GO:0016779">
    <property type="term" value="F:nucleotidyltransferase activity"/>
    <property type="evidence" value="ECO:0007669"/>
    <property type="project" value="UniProtKB-KW"/>
</dbReference>
<feature type="domain" description="Carbohydrate kinase PfkB" evidence="7">
    <location>
        <begin position="5"/>
        <end position="283"/>
    </location>
</feature>
<dbReference type="GO" id="GO:0016301">
    <property type="term" value="F:kinase activity"/>
    <property type="evidence" value="ECO:0007669"/>
    <property type="project" value="UniProtKB-KW"/>
</dbReference>
<organism evidence="9 10">
    <name type="scientific">Mycolicibacterium fortuitum</name>
    <name type="common">Mycobacterium fortuitum</name>
    <dbReference type="NCBI Taxonomy" id="1766"/>
    <lineage>
        <taxon>Bacteria</taxon>
        <taxon>Bacillati</taxon>
        <taxon>Actinomycetota</taxon>
        <taxon>Actinomycetes</taxon>
        <taxon>Mycobacteriales</taxon>
        <taxon>Mycobacteriaceae</taxon>
        <taxon>Mycolicibacterium</taxon>
    </lineage>
</organism>
<evidence type="ECO:0000313" key="9">
    <source>
        <dbReference type="EMBL" id="OMC43216.1"/>
    </source>
</evidence>
<keyword evidence="4" id="KW-0418">Kinase</keyword>
<name>A0ABD6QJZ1_MYCFO</name>
<evidence type="ECO:0000256" key="3">
    <source>
        <dbReference type="ARBA" id="ARBA00022695"/>
    </source>
</evidence>
<keyword evidence="2" id="KW-0808">Transferase</keyword>
<comment type="pathway">
    <text evidence="1">Bacterial outer membrane biogenesis; LPS core biosynthesis.</text>
</comment>
<evidence type="ECO:0000259" key="7">
    <source>
        <dbReference type="Pfam" id="PF00294"/>
    </source>
</evidence>
<keyword evidence="6" id="KW-0119">Carbohydrate metabolism</keyword>
<dbReference type="Gene3D" id="3.40.1190.20">
    <property type="match status" value="1"/>
</dbReference>
<dbReference type="AlphaFoldDB" id="A0ABD6QJZ1"/>
<accession>A0ABD6QJZ1</accession>
<gene>
    <name evidence="9" type="ORF">A5742_29875</name>
</gene>
<dbReference type="InterPro" id="IPR002173">
    <property type="entry name" value="Carboh/pur_kinase_PfkB_CS"/>
</dbReference>
<keyword evidence="5" id="KW-0511">Multifunctional enzyme</keyword>
<dbReference type="PANTHER" id="PTHR43793:SF2">
    <property type="entry name" value="BIFUNCTIONAL PROTEIN HLDE"/>
    <property type="match status" value="1"/>
</dbReference>
<evidence type="ECO:0000256" key="2">
    <source>
        <dbReference type="ARBA" id="ARBA00022679"/>
    </source>
</evidence>
<keyword evidence="3" id="KW-0548">Nucleotidyltransferase</keyword>
<dbReference type="InterPro" id="IPR029056">
    <property type="entry name" value="Ribokinase-like"/>
</dbReference>
<dbReference type="Pfam" id="PF00294">
    <property type="entry name" value="PfkB"/>
    <property type="match status" value="1"/>
</dbReference>
<sequence length="453" mass="46905">MTKPLVIVGDSMLDVDIEGSATRLSPEAPVPVVDADRVWQRPGGAGLAAVLAARIESGVVLVTAMADDDEGARLTELLSAAGITVVALPMAGTTVCKTRIRASGQSMLRLDHGDGILAGQDLPAEVAEVLSGARAICVADYGHGVSAHPGLRRLLEDVAKRVPLVWDPHPRGAEPVPGCWLVTPNQAEAQQNSAQKLRRRWRARAVSVTLGGRGAAVSTDDGRVTDITVPASLAAGSVRSDTCGAGDRFAVAATLALAEGQATIQAVTEAVCAASRFVATGGAVGVSTPGSIGANGGTSEFTAILGDVAEVRDRLRRRGGRLVATGGCFDLLHTGHVRLLQRARQLGDALVVLLNSDASVRALKGASRPVMAQADRARVLCALACVDAVVIFDETSPEQKLEQLRPDVWVKGGDYAESDLPEASVVRSHGGDIVLLPTIAGYSSSKLIAAMRS</sequence>
<dbReference type="InterPro" id="IPR050385">
    <property type="entry name" value="Archaeal_FAD_synthase"/>
</dbReference>
<evidence type="ECO:0000259" key="8">
    <source>
        <dbReference type="Pfam" id="PF01467"/>
    </source>
</evidence>
<dbReference type="InterPro" id="IPR004821">
    <property type="entry name" value="Cyt_trans-like"/>
</dbReference>
<evidence type="ECO:0000256" key="5">
    <source>
        <dbReference type="ARBA" id="ARBA00023268"/>
    </source>
</evidence>
<dbReference type="Proteomes" id="UP000187001">
    <property type="component" value="Unassembled WGS sequence"/>
</dbReference>
<dbReference type="Pfam" id="PF01467">
    <property type="entry name" value="CTP_transf_like"/>
    <property type="match status" value="1"/>
</dbReference>